<dbReference type="UniPathway" id="UPA00343"/>
<dbReference type="EMBL" id="RBIG01000001">
    <property type="protein sequence ID" value="RKQ72453.1"/>
    <property type="molecule type" value="Genomic_DNA"/>
</dbReference>
<dbReference type="GO" id="GO:0005524">
    <property type="term" value="F:ATP binding"/>
    <property type="evidence" value="ECO:0007669"/>
    <property type="project" value="UniProtKB-UniRule"/>
</dbReference>
<dbReference type="GO" id="GO:0016773">
    <property type="term" value="F:phosphotransferase activity, alcohol group as acceptor"/>
    <property type="evidence" value="ECO:0007669"/>
    <property type="project" value="UniProtKB-UniRule"/>
</dbReference>
<keyword evidence="2" id="KW-0808">Transferase</keyword>
<dbReference type="UniPathway" id="UPA00544"/>
<dbReference type="GO" id="GO:0009254">
    <property type="term" value="P:peptidoglycan turnover"/>
    <property type="evidence" value="ECO:0007669"/>
    <property type="project" value="UniProtKB-UniRule"/>
</dbReference>
<dbReference type="GO" id="GO:0016301">
    <property type="term" value="F:kinase activity"/>
    <property type="evidence" value="ECO:0007669"/>
    <property type="project" value="UniProtKB-KW"/>
</dbReference>
<dbReference type="PANTHER" id="PTHR30605:SF0">
    <property type="entry name" value="ANHYDRO-N-ACETYLMURAMIC ACID KINASE"/>
    <property type="match status" value="1"/>
</dbReference>
<name>A0A420WN78_9PROT</name>
<sequence length="362" mass="37662">MSVKTAIGLMSGTSMDGIDAAILTSDGHRIETLGPAFTVPYDADFRARLRGVMGAPEGADIAGVERELTERHAEAVARLLTEAGMQAAEVDVIGFHGQTILHQPAQGQPGKGRTLQIGNGALLARLTGIPVVNDFRSADVAAGGEGAPFAPAYHAALTAQLGRPVAMLNLGGVGNVTWIGGETDLLAFDTGPGNALIDDWVHRHTGATHDADGRLAARGKADRVRIDTVLEGPYFQRRPPKSLDRDDFSASLADGLSLEDGAATLTALTIASVAKAADWFPTPPQRWIVTGGGRRNPVIMDGLRAALGVPVQATEDLGWDGDALEAHAFAYLAVRSLAGLPLSFPGTTGVPHPLPGGVLHKP</sequence>
<gene>
    <name evidence="2" type="primary">anmK</name>
    <name evidence="3" type="ORF">BCL74_0219</name>
</gene>
<dbReference type="Gene3D" id="3.30.420.40">
    <property type="match status" value="2"/>
</dbReference>
<proteinExistence type="inferred from homology"/>
<dbReference type="PANTHER" id="PTHR30605">
    <property type="entry name" value="ANHYDRO-N-ACETYLMURAMIC ACID KINASE"/>
    <property type="match status" value="1"/>
</dbReference>
<dbReference type="InterPro" id="IPR005338">
    <property type="entry name" value="Anhydro_N_Ac-Mur_kinase"/>
</dbReference>
<protein>
    <recommendedName>
        <fullName evidence="2">Anhydro-N-acetylmuramic acid kinase</fullName>
        <ecNumber evidence="2">2.7.1.170</ecNumber>
    </recommendedName>
    <alternativeName>
        <fullName evidence="2">AnhMurNAc kinase</fullName>
    </alternativeName>
</protein>
<dbReference type="HAMAP" id="MF_01270">
    <property type="entry name" value="AnhMurNAc_kinase"/>
    <property type="match status" value="1"/>
</dbReference>
<dbReference type="AlphaFoldDB" id="A0A420WN78"/>
<comment type="pathway">
    <text evidence="2">Amino-sugar metabolism; 1,6-anhydro-N-acetylmuramate degradation.</text>
</comment>
<dbReference type="InterPro" id="IPR043129">
    <property type="entry name" value="ATPase_NBD"/>
</dbReference>
<dbReference type="Pfam" id="PF03702">
    <property type="entry name" value="AnmK"/>
    <property type="match status" value="1"/>
</dbReference>
<evidence type="ECO:0000313" key="4">
    <source>
        <dbReference type="Proteomes" id="UP000277424"/>
    </source>
</evidence>
<dbReference type="NCBIfam" id="NF007141">
    <property type="entry name" value="PRK09585.1-5"/>
    <property type="match status" value="1"/>
</dbReference>
<comment type="catalytic activity">
    <reaction evidence="2">
        <text>1,6-anhydro-N-acetyl-beta-muramate + ATP + H2O = N-acetyl-D-muramate 6-phosphate + ADP + H(+)</text>
        <dbReference type="Rhea" id="RHEA:24952"/>
        <dbReference type="ChEBI" id="CHEBI:15377"/>
        <dbReference type="ChEBI" id="CHEBI:15378"/>
        <dbReference type="ChEBI" id="CHEBI:30616"/>
        <dbReference type="ChEBI" id="CHEBI:58690"/>
        <dbReference type="ChEBI" id="CHEBI:58722"/>
        <dbReference type="ChEBI" id="CHEBI:456216"/>
        <dbReference type="EC" id="2.7.1.170"/>
    </reaction>
</comment>
<dbReference type="GO" id="GO:0006040">
    <property type="term" value="P:amino sugar metabolic process"/>
    <property type="evidence" value="ECO:0007669"/>
    <property type="project" value="InterPro"/>
</dbReference>
<keyword evidence="2" id="KW-0547">Nucleotide-binding</keyword>
<evidence type="ECO:0000313" key="3">
    <source>
        <dbReference type="EMBL" id="RKQ72453.1"/>
    </source>
</evidence>
<dbReference type="RefSeq" id="WP_121216880.1">
    <property type="nucleotide sequence ID" value="NZ_RBIG01000001.1"/>
</dbReference>
<comment type="similarity">
    <text evidence="2">Belongs to the anhydro-N-acetylmuramic acid kinase family.</text>
</comment>
<dbReference type="SUPFAM" id="SSF53067">
    <property type="entry name" value="Actin-like ATPase domain"/>
    <property type="match status" value="1"/>
</dbReference>
<dbReference type="Proteomes" id="UP000277424">
    <property type="component" value="Unassembled WGS sequence"/>
</dbReference>
<dbReference type="OrthoDB" id="9763949at2"/>
<comment type="pathway">
    <text evidence="2">Cell wall biogenesis; peptidoglycan recycling.</text>
</comment>
<keyword evidence="2" id="KW-0067">ATP-binding</keyword>
<keyword evidence="1 2" id="KW-0119">Carbohydrate metabolism</keyword>
<dbReference type="GO" id="GO:0097175">
    <property type="term" value="P:1,6-anhydro-N-acetyl-beta-muramic acid catabolic process"/>
    <property type="evidence" value="ECO:0007669"/>
    <property type="project" value="UniProtKB-UniRule"/>
</dbReference>
<comment type="function">
    <text evidence="2">Catalyzes the specific phosphorylation of 1,6-anhydro-N-acetylmuramic acid (anhMurNAc) with the simultaneous cleavage of the 1,6-anhydro ring, generating MurNAc-6-P. Is required for the utilization of anhMurNAc either imported from the medium or derived from its own cell wall murein, and thus plays a role in cell wall recycling.</text>
</comment>
<evidence type="ECO:0000256" key="2">
    <source>
        <dbReference type="HAMAP-Rule" id="MF_01270"/>
    </source>
</evidence>
<evidence type="ECO:0000256" key="1">
    <source>
        <dbReference type="ARBA" id="ARBA00023277"/>
    </source>
</evidence>
<comment type="caution">
    <text evidence="3">The sequence shown here is derived from an EMBL/GenBank/DDBJ whole genome shotgun (WGS) entry which is preliminary data.</text>
</comment>
<feature type="binding site" evidence="2">
    <location>
        <begin position="12"/>
        <end position="19"/>
    </location>
    <ligand>
        <name>ATP</name>
        <dbReference type="ChEBI" id="CHEBI:30616"/>
    </ligand>
</feature>
<dbReference type="EC" id="2.7.1.170" evidence="2"/>
<accession>A0A420WN78</accession>
<reference evidence="3 4" key="1">
    <citation type="submission" date="2018-10" db="EMBL/GenBank/DDBJ databases">
        <title>Comparative analysis of microorganisms from saline springs in Andes Mountain Range, Colombia.</title>
        <authorList>
            <person name="Rubin E."/>
        </authorList>
    </citation>
    <scope>NUCLEOTIDE SEQUENCE [LARGE SCALE GENOMIC DNA]</scope>
    <source>
        <strain evidence="3 4">USBA 36</strain>
    </source>
</reference>
<keyword evidence="2 3" id="KW-0418">Kinase</keyword>
<organism evidence="3 4">
    <name type="scientific">Oceanibaculum indicum</name>
    <dbReference type="NCBI Taxonomy" id="526216"/>
    <lineage>
        <taxon>Bacteria</taxon>
        <taxon>Pseudomonadati</taxon>
        <taxon>Pseudomonadota</taxon>
        <taxon>Alphaproteobacteria</taxon>
        <taxon>Rhodospirillales</taxon>
        <taxon>Oceanibaculaceae</taxon>
        <taxon>Oceanibaculum</taxon>
    </lineage>
</organism>